<proteinExistence type="predicted"/>
<gene>
    <name evidence="1" type="ORF">VP01_1267g1</name>
</gene>
<dbReference type="AlphaFoldDB" id="A0A0L6VQJ8"/>
<dbReference type="VEuPathDB" id="FungiDB:VP01_1267g1"/>
<evidence type="ECO:0000313" key="1">
    <source>
        <dbReference type="EMBL" id="KNZ62460.1"/>
    </source>
</evidence>
<keyword evidence="2" id="KW-1185">Reference proteome</keyword>
<name>A0A0L6VQJ8_9BASI</name>
<sequence length="365" mass="41573">MCCVFHCLRDQLLCSLLSEFQELLLRSVCCMPCAHIFPHLDPNLCIPNIQFDRINHHDQIISQSQGPPLPSLKDTVFIVPFFSVHCVCISLIHILSHLVCKYCVVDCFVFSLSLLFSDHQDPVDPLVFASKFKICDMSCGSSDPIHFLHSFLNLLILILQQVVHFKIVQNILTVDLLTSSSLKIDCPDYVVPLLKNHIHLPCSVLISDSICLFFFLLIFLSPCFCLLTQESFHLVVILEPPLRLARGFPNGGSSSASATLYIPHQPITAASPSTTPCHLTDRCHSDRSRPITDCFPSPCFWGQQQRCHPVIPKDQHTQKDLKMGKKNKYQFRFRFSTQNYPRSLPYKTPEISTLLKEKQLQTFME</sequence>
<dbReference type="EMBL" id="LAVV01002976">
    <property type="protein sequence ID" value="KNZ62460.1"/>
    <property type="molecule type" value="Genomic_DNA"/>
</dbReference>
<dbReference type="Proteomes" id="UP000037035">
    <property type="component" value="Unassembled WGS sequence"/>
</dbReference>
<comment type="caution">
    <text evidence="1">The sequence shown here is derived from an EMBL/GenBank/DDBJ whole genome shotgun (WGS) entry which is preliminary data.</text>
</comment>
<accession>A0A0L6VQJ8</accession>
<protein>
    <submittedName>
        <fullName evidence="1">Putative signal peptide protein</fullName>
    </submittedName>
</protein>
<evidence type="ECO:0000313" key="2">
    <source>
        <dbReference type="Proteomes" id="UP000037035"/>
    </source>
</evidence>
<organism evidence="1 2">
    <name type="scientific">Puccinia sorghi</name>
    <dbReference type="NCBI Taxonomy" id="27349"/>
    <lineage>
        <taxon>Eukaryota</taxon>
        <taxon>Fungi</taxon>
        <taxon>Dikarya</taxon>
        <taxon>Basidiomycota</taxon>
        <taxon>Pucciniomycotina</taxon>
        <taxon>Pucciniomycetes</taxon>
        <taxon>Pucciniales</taxon>
        <taxon>Pucciniaceae</taxon>
        <taxon>Puccinia</taxon>
    </lineage>
</organism>
<reference evidence="1 2" key="1">
    <citation type="submission" date="2015-08" db="EMBL/GenBank/DDBJ databases">
        <title>Next Generation Sequencing and Analysis of the Genome of Puccinia sorghi L Schw, the Causal Agent of Maize Common Rust.</title>
        <authorList>
            <person name="Rochi L."/>
            <person name="Burguener G."/>
            <person name="Darino M."/>
            <person name="Turjanski A."/>
            <person name="Kreff E."/>
            <person name="Dieguez M.J."/>
            <person name="Sacco F."/>
        </authorList>
    </citation>
    <scope>NUCLEOTIDE SEQUENCE [LARGE SCALE GENOMIC DNA]</scope>
    <source>
        <strain evidence="1 2">RO10H11247</strain>
    </source>
</reference>